<protein>
    <submittedName>
        <fullName evidence="3">PiggyBac transposable element-derived protein 3</fullName>
    </submittedName>
</protein>
<feature type="region of interest" description="Disordered" evidence="1">
    <location>
        <begin position="49"/>
        <end position="76"/>
    </location>
</feature>
<dbReference type="PANTHER" id="PTHR47055">
    <property type="entry name" value="DDE_TNP_1_7 DOMAIN-CONTAINING PROTEIN"/>
    <property type="match status" value="1"/>
</dbReference>
<dbReference type="STRING" id="6335.A0A0V1LII5"/>
<keyword evidence="4" id="KW-1185">Reference proteome</keyword>
<dbReference type="Proteomes" id="UP000054721">
    <property type="component" value="Unassembled WGS sequence"/>
</dbReference>
<dbReference type="AlphaFoldDB" id="A0A0V1LII5"/>
<dbReference type="Pfam" id="PF13843">
    <property type="entry name" value="DDE_Tnp_1_7"/>
    <property type="match status" value="1"/>
</dbReference>
<dbReference type="InterPro" id="IPR052638">
    <property type="entry name" value="PiggyBac_TE-derived"/>
</dbReference>
<evidence type="ECO:0000313" key="4">
    <source>
        <dbReference type="Proteomes" id="UP000054721"/>
    </source>
</evidence>
<accession>A0A0V1LII5</accession>
<feature type="domain" description="PiggyBac transposable element-derived protein" evidence="2">
    <location>
        <begin position="144"/>
        <end position="288"/>
    </location>
</feature>
<dbReference type="GO" id="GO:0043565">
    <property type="term" value="F:sequence-specific DNA binding"/>
    <property type="evidence" value="ECO:0007669"/>
    <property type="project" value="TreeGrafter"/>
</dbReference>
<feature type="region of interest" description="Disordered" evidence="1">
    <location>
        <begin position="1"/>
        <end position="27"/>
    </location>
</feature>
<dbReference type="OrthoDB" id="5920684at2759"/>
<name>A0A0V1LII5_9BILA</name>
<dbReference type="InterPro" id="IPR029526">
    <property type="entry name" value="PGBD"/>
</dbReference>
<evidence type="ECO:0000256" key="1">
    <source>
        <dbReference type="SAM" id="MobiDB-lite"/>
    </source>
</evidence>
<evidence type="ECO:0000313" key="3">
    <source>
        <dbReference type="EMBL" id="KRZ59327.1"/>
    </source>
</evidence>
<dbReference type="PANTHER" id="PTHR47055:SF3">
    <property type="entry name" value="PHORBOL-ESTER_DAG-TYPE DOMAIN-CONTAINING PROTEIN"/>
    <property type="match status" value="1"/>
</dbReference>
<proteinExistence type="predicted"/>
<sequence length="341" mass="39373">MKWLRSSRKETPKKDETEASTGHGASALRQWTLEAKEVMATSNHVLNVALLPPTTGDSGSDDTDQEYLPDDPEDEFDPAGELEVEQEVRVEEFETAKLSRKEKRALPRWKNTEDLDRIFLVEQLQRNENLQQIASLTPLEVCFKVFTDEMIDHITFQSNLYAHRECSNWAFTQFIGVIVLSRYNCQPEAKNYWSTQPDMGAQCAISCMARNRFMEIKKYRHLADNQKLVKGDKMSKVTPLYKLLNSSLVKHGMFHEKLRVDESIVPYYGRHAAKMFLKSKPIRDVVKYANEIPRICAKNATFGYTRSEESNALKFTISRNKINHKSKCCYPFLPKSPFSNQ</sequence>
<evidence type="ECO:0000259" key="2">
    <source>
        <dbReference type="Pfam" id="PF13843"/>
    </source>
</evidence>
<organism evidence="3 4">
    <name type="scientific">Trichinella nativa</name>
    <dbReference type="NCBI Taxonomy" id="6335"/>
    <lineage>
        <taxon>Eukaryota</taxon>
        <taxon>Metazoa</taxon>
        <taxon>Ecdysozoa</taxon>
        <taxon>Nematoda</taxon>
        <taxon>Enoplea</taxon>
        <taxon>Dorylaimia</taxon>
        <taxon>Trichinellida</taxon>
        <taxon>Trichinellidae</taxon>
        <taxon>Trichinella</taxon>
    </lineage>
</organism>
<gene>
    <name evidence="3" type="primary">PGBD3</name>
    <name evidence="3" type="ORF">T02_5610</name>
</gene>
<comment type="caution">
    <text evidence="3">The sequence shown here is derived from an EMBL/GenBank/DDBJ whole genome shotgun (WGS) entry which is preliminary data.</text>
</comment>
<feature type="compositionally biased region" description="Basic and acidic residues" evidence="1">
    <location>
        <begin position="7"/>
        <end position="17"/>
    </location>
</feature>
<feature type="compositionally biased region" description="Acidic residues" evidence="1">
    <location>
        <begin position="59"/>
        <end position="76"/>
    </location>
</feature>
<reference evidence="3 4" key="1">
    <citation type="submission" date="2015-05" db="EMBL/GenBank/DDBJ databases">
        <title>Evolution of Trichinella species and genotypes.</title>
        <authorList>
            <person name="Korhonen P.K."/>
            <person name="Edoardo P."/>
            <person name="Giuseppe L.R."/>
            <person name="Gasser R.B."/>
        </authorList>
    </citation>
    <scope>NUCLEOTIDE SEQUENCE [LARGE SCALE GENOMIC DNA]</scope>
    <source>
        <strain evidence="3">ISS10</strain>
    </source>
</reference>
<dbReference type="EMBL" id="JYDW01000043">
    <property type="protein sequence ID" value="KRZ59327.1"/>
    <property type="molecule type" value="Genomic_DNA"/>
</dbReference>